<dbReference type="EMBL" id="FRBT01000007">
    <property type="protein sequence ID" value="SHM61682.1"/>
    <property type="molecule type" value="Genomic_DNA"/>
</dbReference>
<protein>
    <submittedName>
        <fullName evidence="1">Uncharacterized protein</fullName>
    </submittedName>
</protein>
<sequence>MPRHTFLLFFLFLTFTGNSQTHPKANIDELVSDFIATQKIDTLILYKKITPERPIIIVEPSSDEKETCFDDLVNPPVYVFWKKEGLFFVTKINYCHEYTILTAEDTSFWEIYFSNKAVIDKEKVKYFQYISPKKSKYTIGIGNSTLQKLSMIINGNKTEKLFDIFDLQKESDGLININYKSNNSLKSKKIIDILERITSEAEKNNSFKKIKSR</sequence>
<proteinExistence type="predicted"/>
<dbReference type="STRING" id="946677.SAMN05444484_107242"/>
<evidence type="ECO:0000313" key="1">
    <source>
        <dbReference type="EMBL" id="SHM61682.1"/>
    </source>
</evidence>
<gene>
    <name evidence="1" type="ORF">SAMN05444484_107242</name>
</gene>
<dbReference type="RefSeq" id="WP_068844440.1">
    <property type="nucleotide sequence ID" value="NZ_FRBT01000007.1"/>
</dbReference>
<keyword evidence="2" id="KW-1185">Reference proteome</keyword>
<dbReference type="AlphaFoldDB" id="A0A1M7K8R3"/>
<organism evidence="1 2">
    <name type="scientific">Flavobacterium chilense</name>
    <dbReference type="NCBI Taxonomy" id="946677"/>
    <lineage>
        <taxon>Bacteria</taxon>
        <taxon>Pseudomonadati</taxon>
        <taxon>Bacteroidota</taxon>
        <taxon>Flavobacteriia</taxon>
        <taxon>Flavobacteriales</taxon>
        <taxon>Flavobacteriaceae</taxon>
        <taxon>Flavobacterium</taxon>
    </lineage>
</organism>
<name>A0A1M7K8R3_9FLAO</name>
<accession>A0A1M7K8R3</accession>
<reference evidence="2" key="1">
    <citation type="submission" date="2016-11" db="EMBL/GenBank/DDBJ databases">
        <authorList>
            <person name="Varghese N."/>
            <person name="Submissions S."/>
        </authorList>
    </citation>
    <scope>NUCLEOTIDE SEQUENCE [LARGE SCALE GENOMIC DNA]</scope>
    <source>
        <strain evidence="2">DSM 24724</strain>
    </source>
</reference>
<dbReference type="Proteomes" id="UP000184028">
    <property type="component" value="Unassembled WGS sequence"/>
</dbReference>
<dbReference type="OrthoDB" id="1358288at2"/>
<evidence type="ECO:0000313" key="2">
    <source>
        <dbReference type="Proteomes" id="UP000184028"/>
    </source>
</evidence>